<feature type="non-terminal residue" evidence="2">
    <location>
        <position position="1"/>
    </location>
</feature>
<evidence type="ECO:0000313" key="3">
    <source>
        <dbReference type="Proteomes" id="UP000266841"/>
    </source>
</evidence>
<feature type="region of interest" description="Disordered" evidence="1">
    <location>
        <begin position="54"/>
        <end position="79"/>
    </location>
</feature>
<evidence type="ECO:0000256" key="1">
    <source>
        <dbReference type="SAM" id="MobiDB-lite"/>
    </source>
</evidence>
<dbReference type="Proteomes" id="UP000266841">
    <property type="component" value="Unassembled WGS sequence"/>
</dbReference>
<gene>
    <name evidence="2" type="ORF">THAOC_01131</name>
</gene>
<reference evidence="2 3" key="1">
    <citation type="journal article" date="2012" name="Genome Biol.">
        <title>Genome and low-iron response of an oceanic diatom adapted to chronic iron limitation.</title>
        <authorList>
            <person name="Lommer M."/>
            <person name="Specht M."/>
            <person name="Roy A.S."/>
            <person name="Kraemer L."/>
            <person name="Andreson R."/>
            <person name="Gutowska M.A."/>
            <person name="Wolf J."/>
            <person name="Bergner S.V."/>
            <person name="Schilhabel M.B."/>
            <person name="Klostermeier U.C."/>
            <person name="Beiko R.G."/>
            <person name="Rosenstiel P."/>
            <person name="Hippler M."/>
            <person name="Laroche J."/>
        </authorList>
    </citation>
    <scope>NUCLEOTIDE SEQUENCE [LARGE SCALE GENOMIC DNA]</scope>
    <source>
        <strain evidence="2 3">CCMP1005</strain>
    </source>
</reference>
<name>K0THT4_THAOC</name>
<feature type="region of interest" description="Disordered" evidence="1">
    <location>
        <begin position="1"/>
        <end position="23"/>
    </location>
</feature>
<protein>
    <submittedName>
        <fullName evidence="2">Uncharacterized protein</fullName>
    </submittedName>
</protein>
<comment type="caution">
    <text evidence="2">The sequence shown here is derived from an EMBL/GenBank/DDBJ whole genome shotgun (WGS) entry which is preliminary data.</text>
</comment>
<organism evidence="2 3">
    <name type="scientific">Thalassiosira oceanica</name>
    <name type="common">Marine diatom</name>
    <dbReference type="NCBI Taxonomy" id="159749"/>
    <lineage>
        <taxon>Eukaryota</taxon>
        <taxon>Sar</taxon>
        <taxon>Stramenopiles</taxon>
        <taxon>Ochrophyta</taxon>
        <taxon>Bacillariophyta</taxon>
        <taxon>Coscinodiscophyceae</taxon>
        <taxon>Thalassiosirophycidae</taxon>
        <taxon>Thalassiosirales</taxon>
        <taxon>Thalassiosiraceae</taxon>
        <taxon>Thalassiosira</taxon>
    </lineage>
</organism>
<accession>K0THT4</accession>
<proteinExistence type="predicted"/>
<keyword evidence="3" id="KW-1185">Reference proteome</keyword>
<evidence type="ECO:0000313" key="2">
    <source>
        <dbReference type="EMBL" id="EJK77060.1"/>
    </source>
</evidence>
<dbReference type="EMBL" id="AGNL01001350">
    <property type="protein sequence ID" value="EJK77060.1"/>
    <property type="molecule type" value="Genomic_DNA"/>
</dbReference>
<dbReference type="AlphaFoldDB" id="K0THT4"/>
<sequence length="79" mass="8529">SVEERDDVAAVADQNVSGPDRSWAERLCPVGLNGGRRAENFDLEWTRWCVAGGRERQRKGAGSSRARKSPDPMLGGGSS</sequence>